<evidence type="ECO:0000259" key="6">
    <source>
        <dbReference type="Pfam" id="PF04542"/>
    </source>
</evidence>
<dbReference type="Pfam" id="PF04542">
    <property type="entry name" value="Sigma70_r2"/>
    <property type="match status" value="1"/>
</dbReference>
<evidence type="ECO:0000313" key="8">
    <source>
        <dbReference type="EMBL" id="HIV61502.1"/>
    </source>
</evidence>
<dbReference type="NCBIfam" id="TIGR02937">
    <property type="entry name" value="sigma70-ECF"/>
    <property type="match status" value="1"/>
</dbReference>
<organism evidence="8 9">
    <name type="scientific">Candidatus Butyricicoccus avistercoris</name>
    <dbReference type="NCBI Taxonomy" id="2838518"/>
    <lineage>
        <taxon>Bacteria</taxon>
        <taxon>Bacillati</taxon>
        <taxon>Bacillota</taxon>
        <taxon>Clostridia</taxon>
        <taxon>Eubacteriales</taxon>
        <taxon>Butyricicoccaceae</taxon>
        <taxon>Butyricicoccus</taxon>
    </lineage>
</organism>
<dbReference type="Pfam" id="PF04545">
    <property type="entry name" value="Sigma70_r4"/>
    <property type="match status" value="1"/>
</dbReference>
<evidence type="ECO:0000259" key="7">
    <source>
        <dbReference type="Pfam" id="PF04545"/>
    </source>
</evidence>
<dbReference type="NCBIfam" id="NF005413">
    <property type="entry name" value="PRK06986.1"/>
    <property type="match status" value="1"/>
</dbReference>
<sequence>MSRNKEWETMPNEVLLTEYHKTHDAKLKKVIVMRYVYLVKNIALKLRGVYLSFAQVDDMINEGVILLMNAIDKFDPEQNVKFETFIAKRLRGMIIDLARRQDWMPRSVRKRIREIDETTHTLFAELGRQPTDKEIADKMGITETKYQEELAKTALSNVLSLDMLLEEKEGEVRTKRPPQTDINAQPEEHFEKKETYEVLNKAVSDLRENEQLVLSLYYQKSLQMKEIAQVMGVSEPRVSQIHSNAIRKLRICMEKYLCGI</sequence>
<dbReference type="Gene3D" id="1.10.1740.10">
    <property type="match status" value="1"/>
</dbReference>
<evidence type="ECO:0000256" key="3">
    <source>
        <dbReference type="ARBA" id="ARBA00023125"/>
    </source>
</evidence>
<dbReference type="Gene3D" id="1.20.140.160">
    <property type="match status" value="1"/>
</dbReference>
<feature type="domain" description="RNA polymerase sigma-70 region 2" evidence="6">
    <location>
        <begin position="32"/>
        <end position="103"/>
    </location>
</feature>
<evidence type="ECO:0000256" key="4">
    <source>
        <dbReference type="ARBA" id="ARBA00023163"/>
    </source>
</evidence>
<evidence type="ECO:0000256" key="1">
    <source>
        <dbReference type="ARBA" id="ARBA00023015"/>
    </source>
</evidence>
<name>A0A9D1PGE1_9FIRM</name>
<reference evidence="8" key="1">
    <citation type="journal article" date="2021" name="PeerJ">
        <title>Extensive microbial diversity within the chicken gut microbiome revealed by metagenomics and culture.</title>
        <authorList>
            <person name="Gilroy R."/>
            <person name="Ravi A."/>
            <person name="Getino M."/>
            <person name="Pursley I."/>
            <person name="Horton D.L."/>
            <person name="Alikhan N.F."/>
            <person name="Baker D."/>
            <person name="Gharbi K."/>
            <person name="Hall N."/>
            <person name="Watson M."/>
            <person name="Adriaenssens E.M."/>
            <person name="Foster-Nyarko E."/>
            <person name="Jarju S."/>
            <person name="Secka A."/>
            <person name="Antonio M."/>
            <person name="Oren A."/>
            <person name="Chaudhuri R.R."/>
            <person name="La Ragione R."/>
            <person name="Hildebrand F."/>
            <person name="Pallen M.J."/>
        </authorList>
    </citation>
    <scope>NUCLEOTIDE SEQUENCE</scope>
    <source>
        <strain evidence="8">CHK193-4272</strain>
    </source>
</reference>
<reference evidence="8" key="2">
    <citation type="submission" date="2021-04" db="EMBL/GenBank/DDBJ databases">
        <authorList>
            <person name="Gilroy R."/>
        </authorList>
    </citation>
    <scope>NUCLEOTIDE SEQUENCE</scope>
    <source>
        <strain evidence="8">CHK193-4272</strain>
    </source>
</reference>
<dbReference type="GO" id="GO:0003677">
    <property type="term" value="F:DNA binding"/>
    <property type="evidence" value="ECO:0007669"/>
    <property type="project" value="UniProtKB-KW"/>
</dbReference>
<dbReference type="InterPro" id="IPR007630">
    <property type="entry name" value="RNA_pol_sigma70_r4"/>
</dbReference>
<keyword evidence="1" id="KW-0805">Transcription regulation</keyword>
<dbReference type="AlphaFoldDB" id="A0A9D1PGE1"/>
<dbReference type="PIRSF" id="PIRSF000770">
    <property type="entry name" value="RNA_pol_sigma-SigE/K"/>
    <property type="match status" value="1"/>
</dbReference>
<dbReference type="InterPro" id="IPR007627">
    <property type="entry name" value="RNA_pol_sigma70_r2"/>
</dbReference>
<dbReference type="NCBIfam" id="TIGR02479">
    <property type="entry name" value="FliA_WhiG"/>
    <property type="match status" value="1"/>
</dbReference>
<dbReference type="InterPro" id="IPR013324">
    <property type="entry name" value="RNA_pol_sigma_r3/r4-like"/>
</dbReference>
<dbReference type="GO" id="GO:0016987">
    <property type="term" value="F:sigma factor activity"/>
    <property type="evidence" value="ECO:0007669"/>
    <property type="project" value="UniProtKB-KW"/>
</dbReference>
<dbReference type="SUPFAM" id="SSF88659">
    <property type="entry name" value="Sigma3 and sigma4 domains of RNA polymerase sigma factors"/>
    <property type="match status" value="2"/>
</dbReference>
<dbReference type="PANTHER" id="PTHR30385">
    <property type="entry name" value="SIGMA FACTOR F FLAGELLAR"/>
    <property type="match status" value="1"/>
</dbReference>
<dbReference type="Proteomes" id="UP000886808">
    <property type="component" value="Unassembled WGS sequence"/>
</dbReference>
<dbReference type="InterPro" id="IPR014284">
    <property type="entry name" value="RNA_pol_sigma-70_dom"/>
</dbReference>
<gene>
    <name evidence="8" type="ORF">H9746_01430</name>
</gene>
<evidence type="ECO:0000256" key="2">
    <source>
        <dbReference type="ARBA" id="ARBA00023082"/>
    </source>
</evidence>
<dbReference type="EMBL" id="DXIE01000010">
    <property type="protein sequence ID" value="HIV61502.1"/>
    <property type="molecule type" value="Genomic_DNA"/>
</dbReference>
<dbReference type="InterPro" id="IPR013325">
    <property type="entry name" value="RNA_pol_sigma_r2"/>
</dbReference>
<dbReference type="InterPro" id="IPR012845">
    <property type="entry name" value="RNA_pol_sigma_FliA_WhiG"/>
</dbReference>
<dbReference type="CDD" id="cd06171">
    <property type="entry name" value="Sigma70_r4"/>
    <property type="match status" value="1"/>
</dbReference>
<dbReference type="PANTHER" id="PTHR30385:SF7">
    <property type="entry name" value="RNA POLYMERASE SIGMA FACTOR FLIA"/>
    <property type="match status" value="1"/>
</dbReference>
<keyword evidence="2" id="KW-0731">Sigma factor</keyword>
<proteinExistence type="predicted"/>
<keyword evidence="3" id="KW-0238">DNA-binding</keyword>
<dbReference type="GO" id="GO:0006352">
    <property type="term" value="P:DNA-templated transcription initiation"/>
    <property type="evidence" value="ECO:0007669"/>
    <property type="project" value="InterPro"/>
</dbReference>
<feature type="domain" description="RNA polymerase sigma-70 region 3" evidence="5">
    <location>
        <begin position="111"/>
        <end position="166"/>
    </location>
</feature>
<comment type="caution">
    <text evidence="8">The sequence shown here is derived from an EMBL/GenBank/DDBJ whole genome shotgun (WGS) entry which is preliminary data.</text>
</comment>
<keyword evidence="4" id="KW-0804">Transcription</keyword>
<dbReference type="SUPFAM" id="SSF88946">
    <property type="entry name" value="Sigma2 domain of RNA polymerase sigma factors"/>
    <property type="match status" value="1"/>
</dbReference>
<evidence type="ECO:0000313" key="9">
    <source>
        <dbReference type="Proteomes" id="UP000886808"/>
    </source>
</evidence>
<dbReference type="PRINTS" id="PR00046">
    <property type="entry name" value="SIGMA70FCT"/>
</dbReference>
<protein>
    <submittedName>
        <fullName evidence="8">FliA/WhiG family RNA polymerase sigma factor</fullName>
    </submittedName>
</protein>
<accession>A0A9D1PGE1</accession>
<dbReference type="Pfam" id="PF04539">
    <property type="entry name" value="Sigma70_r3"/>
    <property type="match status" value="1"/>
</dbReference>
<dbReference type="GO" id="GO:0003899">
    <property type="term" value="F:DNA-directed RNA polymerase activity"/>
    <property type="evidence" value="ECO:0007669"/>
    <property type="project" value="InterPro"/>
</dbReference>
<evidence type="ECO:0000259" key="5">
    <source>
        <dbReference type="Pfam" id="PF04539"/>
    </source>
</evidence>
<feature type="domain" description="RNA polymerase sigma-70 region 4" evidence="7">
    <location>
        <begin position="204"/>
        <end position="250"/>
    </location>
</feature>
<dbReference type="InterPro" id="IPR000943">
    <property type="entry name" value="RNA_pol_sigma70"/>
</dbReference>
<dbReference type="InterPro" id="IPR007624">
    <property type="entry name" value="RNA_pol_sigma70_r3"/>
</dbReference>